<organism evidence="1 2">
    <name type="scientific">Ditylenchus dipsaci</name>
    <dbReference type="NCBI Taxonomy" id="166011"/>
    <lineage>
        <taxon>Eukaryota</taxon>
        <taxon>Metazoa</taxon>
        <taxon>Ecdysozoa</taxon>
        <taxon>Nematoda</taxon>
        <taxon>Chromadorea</taxon>
        <taxon>Rhabditida</taxon>
        <taxon>Tylenchina</taxon>
        <taxon>Tylenchomorpha</taxon>
        <taxon>Sphaerularioidea</taxon>
        <taxon>Anguinidae</taxon>
        <taxon>Anguininae</taxon>
        <taxon>Ditylenchus</taxon>
    </lineage>
</organism>
<proteinExistence type="predicted"/>
<dbReference type="AlphaFoldDB" id="A0A915CX23"/>
<dbReference type="WBParaSite" id="jg13502.1">
    <property type="protein sequence ID" value="jg13502.1"/>
    <property type="gene ID" value="jg13502"/>
</dbReference>
<name>A0A915CX23_9BILA</name>
<evidence type="ECO:0000313" key="2">
    <source>
        <dbReference type="WBParaSite" id="jg13502.1"/>
    </source>
</evidence>
<evidence type="ECO:0000313" key="1">
    <source>
        <dbReference type="Proteomes" id="UP000887574"/>
    </source>
</evidence>
<keyword evidence="1" id="KW-1185">Reference proteome</keyword>
<dbReference type="Proteomes" id="UP000887574">
    <property type="component" value="Unplaced"/>
</dbReference>
<reference evidence="2" key="1">
    <citation type="submission" date="2022-11" db="UniProtKB">
        <authorList>
            <consortium name="WormBaseParasite"/>
        </authorList>
    </citation>
    <scope>IDENTIFICATION</scope>
</reference>
<sequence length="234" mass="26483">MLAARGVSLGLGKINLSELNVLPSDRAFLGKLRRKKKAEEAKHKIIIKKHVDKQSVKEGEKVAPYSNPIFYALTWPQQKDSLGGLSDGSGRRCDHSCGPTDDSCRLFRQRLDHTVFFNTTLGTTMSIVDNSLRYKLKYAIYWSNPDGDKHAQIIQEESSEYRRKSKLSMSATATKTSCCRQQGNKRNCRHRLIRKMVRQWAKSPPSLGDMDALKSLNLRGNRSSAFYSCVSKLQ</sequence>
<accession>A0A915CX23</accession>
<protein>
    <submittedName>
        <fullName evidence="2">Uncharacterized protein</fullName>
    </submittedName>
</protein>